<reference evidence="2" key="1">
    <citation type="submission" date="2016-10" db="EMBL/GenBank/DDBJ databases">
        <authorList>
            <person name="Varghese N."/>
            <person name="Submissions S."/>
        </authorList>
    </citation>
    <scope>NUCLEOTIDE SEQUENCE [LARGE SCALE GENOMIC DNA]</scope>
    <source>
        <strain evidence="2">DSM 17298</strain>
    </source>
</reference>
<dbReference type="Gene3D" id="3.30.565.10">
    <property type="entry name" value="Histidine kinase-like ATPase, C-terminal domain"/>
    <property type="match status" value="1"/>
</dbReference>
<proteinExistence type="predicted"/>
<dbReference type="SUPFAM" id="SSF55874">
    <property type="entry name" value="ATPase domain of HSP90 chaperone/DNA topoisomerase II/histidine kinase"/>
    <property type="match status" value="1"/>
</dbReference>
<organism evidence="1 2">
    <name type="scientific">Algoriphagus boritolerans DSM 17298 = JCM 18970</name>
    <dbReference type="NCBI Taxonomy" id="1120964"/>
    <lineage>
        <taxon>Bacteria</taxon>
        <taxon>Pseudomonadati</taxon>
        <taxon>Bacteroidota</taxon>
        <taxon>Cytophagia</taxon>
        <taxon>Cytophagales</taxon>
        <taxon>Cyclobacteriaceae</taxon>
        <taxon>Algoriphagus</taxon>
    </lineage>
</organism>
<keyword evidence="2" id="KW-1185">Reference proteome</keyword>
<name>A0A1H5U853_9BACT</name>
<dbReference type="Pfam" id="PF13589">
    <property type="entry name" value="HATPase_c_3"/>
    <property type="match status" value="1"/>
</dbReference>
<gene>
    <name evidence="1" type="ORF">SAMN03080598_01107</name>
</gene>
<evidence type="ECO:0000313" key="2">
    <source>
        <dbReference type="Proteomes" id="UP000236736"/>
    </source>
</evidence>
<dbReference type="InterPro" id="IPR036890">
    <property type="entry name" value="HATPase_C_sf"/>
</dbReference>
<keyword evidence="1" id="KW-0808">Transferase</keyword>
<dbReference type="EMBL" id="FNVR01000004">
    <property type="protein sequence ID" value="SEF71226.1"/>
    <property type="molecule type" value="Genomic_DNA"/>
</dbReference>
<dbReference type="Proteomes" id="UP000236736">
    <property type="component" value="Unassembled WGS sequence"/>
</dbReference>
<keyword evidence="1" id="KW-0418">Kinase</keyword>
<dbReference type="GO" id="GO:0016301">
    <property type="term" value="F:kinase activity"/>
    <property type="evidence" value="ECO:0007669"/>
    <property type="project" value="UniProtKB-KW"/>
</dbReference>
<protein>
    <submittedName>
        <fullName evidence="1">Histidine kinase-, DNA gyrase B-, and HSP90-like ATPase</fullName>
    </submittedName>
</protein>
<dbReference type="OrthoDB" id="9816482at2"/>
<evidence type="ECO:0000313" key="1">
    <source>
        <dbReference type="EMBL" id="SEF71226.1"/>
    </source>
</evidence>
<sequence length="636" mass="72323">MEGKQTALFDERFLESFTGTGIVSEPKIAIIELIANSWDAGASKVEIKWPNESDNSFFIRDNGHGMSESEFDKRFRKLAYNRQRDQGIYAEIPRENSFISKRLAFGKNGKGRFAGFCFGPSFFVKTWKKNNEVTVKVFKGNEGEIFFQKIDSKEGVTGHGTMVYADNAKIPIISANLIKREIGMRFLTDPNFEVAIDGEKITFLDIPEKNIKEFILTVEGFGEVKLIAIDTLSTDKTTHQHGIAWHVNGRLVGECSWKGTGMDHLIDGRRIEAKRFIFIVLADILNSEKNIHPDWSGFKSNSDEFQSVNEVVLNKVKDFVLDISKEKRKETFYDIKSQNNQTLKRIGLIGQTKWNSFITQVQEECPSINETELAKLGTILANLEESQSQFSLIHALYELDPNQLDNLNEILEEWNVDLAKIVLDELQFRLKLLEQLKIKVLSKDTDEVQELQPLFKKGLWIFGPEYETIEYTSNQGMTSVIQNLYGGIEKGSRKRPDFAILSDSTVGLYSYPKYDDEGGEIGVDRLTIVELKKPGVPLSSEQKSQAWGYVKELTKKGYVTPENKITCFVLGSEIDPLEAQETHQGGTKIIPLLYDTVVKRANSRLLNLYDKVKNSPFLENVRLEEELNGQMNLLEN</sequence>
<dbReference type="RefSeq" id="WP_103923795.1">
    <property type="nucleotide sequence ID" value="NZ_FNVR01000004.1"/>
</dbReference>
<accession>A0A1H5U853</accession>
<dbReference type="STRING" id="1120964.GCA_001313265_02895"/>
<dbReference type="AlphaFoldDB" id="A0A1H5U853"/>